<name>A0A2T7NZX8_POMCA</name>
<dbReference type="InterPro" id="IPR045891">
    <property type="entry name" value="ZIP9"/>
</dbReference>
<evidence type="ECO:0000313" key="8">
    <source>
        <dbReference type="EMBL" id="PVD26703.1"/>
    </source>
</evidence>
<evidence type="ECO:0000256" key="4">
    <source>
        <dbReference type="ARBA" id="ARBA00022989"/>
    </source>
</evidence>
<evidence type="ECO:0008006" key="10">
    <source>
        <dbReference type="Google" id="ProtNLM"/>
    </source>
</evidence>
<evidence type="ECO:0000256" key="3">
    <source>
        <dbReference type="ARBA" id="ARBA00022692"/>
    </source>
</evidence>
<dbReference type="AlphaFoldDB" id="A0A2T7NZX8"/>
<dbReference type="OrthoDB" id="19859at2759"/>
<keyword evidence="6 7" id="KW-0472">Membrane</keyword>
<dbReference type="Proteomes" id="UP000245119">
    <property type="component" value="Linkage Group LG8"/>
</dbReference>
<dbReference type="InterPro" id="IPR003689">
    <property type="entry name" value="ZIP"/>
</dbReference>
<evidence type="ECO:0000256" key="1">
    <source>
        <dbReference type="ARBA" id="ARBA00004127"/>
    </source>
</evidence>
<feature type="transmembrane region" description="Helical" evidence="7">
    <location>
        <begin position="255"/>
        <end position="277"/>
    </location>
</feature>
<accession>A0A2T7NZX8</accession>
<evidence type="ECO:0000256" key="7">
    <source>
        <dbReference type="SAM" id="Phobius"/>
    </source>
</evidence>
<feature type="transmembrane region" description="Helical" evidence="7">
    <location>
        <begin position="160"/>
        <end position="182"/>
    </location>
</feature>
<evidence type="ECO:0000313" key="9">
    <source>
        <dbReference type="Proteomes" id="UP000245119"/>
    </source>
</evidence>
<feature type="transmembrane region" description="Helical" evidence="7">
    <location>
        <begin position="188"/>
        <end position="212"/>
    </location>
</feature>
<sequence>MLIGCYLAGAIPLTVTLSEEKLKLVTVLGAGLLVGTALAVIIPEGIHAMYSSGMENHHHHEDGAVHVVEKAALAAPGAGGTGAEAAAAADAEVKLHDHADQEVGHQDSHDMEGNHSIIGITLVTGFIFMLLVDQMGGSLHAHSVPGDPESPQGSQNRHKITATLGLVVHAAADGVAMGAAITMSETHITMIVFLAIMLHKAPAAFGLVSFLLHENFDRPRIRRHLLVFSAAAPLLTIITYFGLSQKSTASLSDMHTTGIAMLFSAGTFLYVATVHVLPEVSTVQHRHTMPDGTIIVRESKGFRKAELCALVFGSAVPVLLAVGHRH</sequence>
<dbReference type="GO" id="GO:0000139">
    <property type="term" value="C:Golgi membrane"/>
    <property type="evidence" value="ECO:0007669"/>
    <property type="project" value="UniProtKB-SubCell"/>
</dbReference>
<proteinExistence type="predicted"/>
<dbReference type="EMBL" id="PZQS01000008">
    <property type="protein sequence ID" value="PVD26703.1"/>
    <property type="molecule type" value="Genomic_DNA"/>
</dbReference>
<comment type="caution">
    <text evidence="8">The sequence shown here is derived from an EMBL/GenBank/DDBJ whole genome shotgun (WGS) entry which is preliminary data.</text>
</comment>
<comment type="subcellular location">
    <subcellularLocation>
        <location evidence="1">Endomembrane system</location>
        <topology evidence="1">Multi-pass membrane protein</topology>
    </subcellularLocation>
    <subcellularLocation>
        <location evidence="2">Golgi apparatus membrane</location>
    </subcellularLocation>
</comment>
<keyword evidence="5" id="KW-0333">Golgi apparatus</keyword>
<dbReference type="PANTHER" id="PTHR16133">
    <property type="entry name" value="SOLUTE CARRIER FAMILY 39 ZINC TRANSPORTER , MEMBER 9-RELATED"/>
    <property type="match status" value="1"/>
</dbReference>
<evidence type="ECO:0000256" key="5">
    <source>
        <dbReference type="ARBA" id="ARBA00023034"/>
    </source>
</evidence>
<dbReference type="PANTHER" id="PTHR16133:SF0">
    <property type="entry name" value="ZINC_IRON REGULATED TRANSPORTER-RELATED PROTEIN 102B, ISOFORM E"/>
    <property type="match status" value="1"/>
</dbReference>
<dbReference type="STRING" id="400727.A0A2T7NZX8"/>
<reference evidence="8 9" key="1">
    <citation type="submission" date="2018-04" db="EMBL/GenBank/DDBJ databases">
        <title>The genome of golden apple snail Pomacea canaliculata provides insight into stress tolerance and invasive adaptation.</title>
        <authorList>
            <person name="Liu C."/>
            <person name="Liu B."/>
            <person name="Ren Y."/>
            <person name="Zhang Y."/>
            <person name="Wang H."/>
            <person name="Li S."/>
            <person name="Jiang F."/>
            <person name="Yin L."/>
            <person name="Zhang G."/>
            <person name="Qian W."/>
            <person name="Fan W."/>
        </authorList>
    </citation>
    <scope>NUCLEOTIDE SEQUENCE [LARGE SCALE GENOMIC DNA]</scope>
    <source>
        <strain evidence="8">SZHN2017</strain>
        <tissue evidence="8">Muscle</tissue>
    </source>
</reference>
<dbReference type="Pfam" id="PF02535">
    <property type="entry name" value="Zip"/>
    <property type="match status" value="1"/>
</dbReference>
<keyword evidence="9" id="KW-1185">Reference proteome</keyword>
<feature type="transmembrane region" description="Helical" evidence="7">
    <location>
        <begin position="28"/>
        <end position="50"/>
    </location>
</feature>
<feature type="transmembrane region" description="Helical" evidence="7">
    <location>
        <begin position="307"/>
        <end position="324"/>
    </location>
</feature>
<dbReference type="GO" id="GO:0046873">
    <property type="term" value="F:metal ion transmembrane transporter activity"/>
    <property type="evidence" value="ECO:0007669"/>
    <property type="project" value="InterPro"/>
</dbReference>
<dbReference type="GO" id="GO:0006829">
    <property type="term" value="P:zinc ion transport"/>
    <property type="evidence" value="ECO:0007669"/>
    <property type="project" value="InterPro"/>
</dbReference>
<keyword evidence="4 7" id="KW-1133">Transmembrane helix</keyword>
<gene>
    <name evidence="8" type="ORF">C0Q70_14381</name>
</gene>
<organism evidence="8 9">
    <name type="scientific">Pomacea canaliculata</name>
    <name type="common">Golden apple snail</name>
    <dbReference type="NCBI Taxonomy" id="400727"/>
    <lineage>
        <taxon>Eukaryota</taxon>
        <taxon>Metazoa</taxon>
        <taxon>Spiralia</taxon>
        <taxon>Lophotrochozoa</taxon>
        <taxon>Mollusca</taxon>
        <taxon>Gastropoda</taxon>
        <taxon>Caenogastropoda</taxon>
        <taxon>Architaenioglossa</taxon>
        <taxon>Ampullarioidea</taxon>
        <taxon>Ampullariidae</taxon>
        <taxon>Pomacea</taxon>
    </lineage>
</organism>
<evidence type="ECO:0000256" key="2">
    <source>
        <dbReference type="ARBA" id="ARBA00004394"/>
    </source>
</evidence>
<evidence type="ECO:0000256" key="6">
    <source>
        <dbReference type="ARBA" id="ARBA00023136"/>
    </source>
</evidence>
<protein>
    <recommendedName>
        <fullName evidence="10">Zinc transporter ZIP9</fullName>
    </recommendedName>
</protein>
<feature type="transmembrane region" description="Helical" evidence="7">
    <location>
        <begin position="224"/>
        <end position="243"/>
    </location>
</feature>
<keyword evidence="3 7" id="KW-0812">Transmembrane</keyword>